<evidence type="ECO:0000256" key="10">
    <source>
        <dbReference type="SAM" id="Coils"/>
    </source>
</evidence>
<comment type="similarity">
    <text evidence="2 9">Belongs to the type IB topoisomerase family.</text>
</comment>
<evidence type="ECO:0000256" key="2">
    <source>
        <dbReference type="ARBA" id="ARBA00006645"/>
    </source>
</evidence>
<dbReference type="Gene3D" id="1.10.132.10">
    <property type="match status" value="1"/>
</dbReference>
<dbReference type="GO" id="GO:0006265">
    <property type="term" value="P:DNA topological change"/>
    <property type="evidence" value="ECO:0007669"/>
    <property type="project" value="UniProtKB-UniRule"/>
</dbReference>
<feature type="active site" description="O-(3'-phospho-DNA)-tyrosine intermediate" evidence="9">
    <location>
        <position position="578"/>
    </location>
</feature>
<sequence length="619" mass="69100">MLKNRVTPEDITINIDKDAPVPPCIPGHSWGDVVHKSDVTWTACWTDNVQGGRKYVRPGQSSFIKGVSDYAKFENARLLASKYEGIVADYTRLLDSSSLRDRDVGLVAYIIDKTAIRMGNPKGSDKADTVGGLTLRREHVTPATKDGKPLRVKDELNRLNIPVPPMRAKGVRESGSASAQTPSKAREAFIPKDKPSRNSRPRVIDSDSEESEDSVSEEKEEEEETEGMEVETEGEYFIKFDFLGKDSVPYINTVPFSLKAYSVMLRHLAMTPSAKDRIFQCTSSNVNDYLQSLMPGLTAKVFRTYHSSSTQDRLLARTTGAGSVNDRYMQYQAINREVAILCNHQRNVAKGHDTAAGKADIQHRRVMAELAIAKLQVLRCAKQMAEAQGLPGLTKTVSNRVAACSINRKSVVQGQMLADGITGAIAAERRQNLINRLHKKEQERRVRVKKAEERGAKIPKDDRKPYTAENEDGTIDLLVSEAQMEHLLKSAKQLQKEKESAKPKKEAADKPRLSTLQNLARFKESAVANGTAASRLSKMAALIKKMDTLKANLDTLESKRSELDLNKNIALGTSRTNYLDPRITVAWCKRARVPLSKIYTRTLMVKFPWALDVEADWRF</sequence>
<evidence type="ECO:0000259" key="12">
    <source>
        <dbReference type="SMART" id="SM00435"/>
    </source>
</evidence>
<dbReference type="GO" id="GO:0006260">
    <property type="term" value="P:DNA replication"/>
    <property type="evidence" value="ECO:0007669"/>
    <property type="project" value="TreeGrafter"/>
</dbReference>
<dbReference type="EMBL" id="BDIP01001795">
    <property type="protein sequence ID" value="GIQ85154.1"/>
    <property type="molecule type" value="Genomic_DNA"/>
</dbReference>
<dbReference type="InterPro" id="IPR013499">
    <property type="entry name" value="TopoI_euk"/>
</dbReference>
<feature type="coiled-coil region" evidence="10">
    <location>
        <begin position="539"/>
        <end position="566"/>
    </location>
</feature>
<keyword evidence="14" id="KW-1185">Reference proteome</keyword>
<feature type="region of interest" description="Disordered" evidence="11">
    <location>
        <begin position="138"/>
        <end position="230"/>
    </location>
</feature>
<organism evidence="13 14">
    <name type="scientific">Kipferlia bialata</name>
    <dbReference type="NCBI Taxonomy" id="797122"/>
    <lineage>
        <taxon>Eukaryota</taxon>
        <taxon>Metamonada</taxon>
        <taxon>Carpediemonas-like organisms</taxon>
        <taxon>Kipferlia</taxon>
    </lineage>
</organism>
<dbReference type="GO" id="GO:0005730">
    <property type="term" value="C:nucleolus"/>
    <property type="evidence" value="ECO:0007669"/>
    <property type="project" value="TreeGrafter"/>
</dbReference>
<evidence type="ECO:0000256" key="11">
    <source>
        <dbReference type="SAM" id="MobiDB-lite"/>
    </source>
</evidence>
<dbReference type="InterPro" id="IPR014711">
    <property type="entry name" value="TopoI_cat_a-hlx-sub_euk"/>
</dbReference>
<dbReference type="InterPro" id="IPR013500">
    <property type="entry name" value="TopoI_cat_euk"/>
</dbReference>
<evidence type="ECO:0000313" key="13">
    <source>
        <dbReference type="EMBL" id="GIQ85154.1"/>
    </source>
</evidence>
<dbReference type="InterPro" id="IPR014727">
    <property type="entry name" value="TopoI_cat_a/b-sub_euk"/>
</dbReference>
<evidence type="ECO:0000256" key="3">
    <source>
        <dbReference type="ARBA" id="ARBA00012891"/>
    </source>
</evidence>
<evidence type="ECO:0000256" key="7">
    <source>
        <dbReference type="ARBA" id="ARBA00023235"/>
    </source>
</evidence>
<dbReference type="Gene3D" id="2.170.11.10">
    <property type="entry name" value="DNA Topoisomerase I, domain 2"/>
    <property type="match status" value="1"/>
</dbReference>
<reference evidence="13 14" key="1">
    <citation type="journal article" date="2018" name="PLoS ONE">
        <title>The draft genome of Kipferlia bialata reveals reductive genome evolution in fornicate parasites.</title>
        <authorList>
            <person name="Tanifuji G."/>
            <person name="Takabayashi S."/>
            <person name="Kume K."/>
            <person name="Takagi M."/>
            <person name="Nakayama T."/>
            <person name="Kamikawa R."/>
            <person name="Inagaki Y."/>
            <person name="Hashimoto T."/>
        </authorList>
    </citation>
    <scope>NUCLEOTIDE SEQUENCE [LARGE SCALE GENOMIC DNA]</scope>
    <source>
        <strain evidence="13">NY0173</strain>
    </source>
</reference>
<feature type="compositionally biased region" description="Basic and acidic residues" evidence="11">
    <location>
        <begin position="444"/>
        <end position="466"/>
    </location>
</feature>
<protein>
    <recommendedName>
        <fullName evidence="4">DNA topoisomerase 1</fullName>
        <ecNumber evidence="3">5.6.2.1</ecNumber>
    </recommendedName>
    <alternativeName>
        <fullName evidence="8">DNA topoisomerase I</fullName>
    </alternativeName>
</protein>
<dbReference type="GO" id="GO:0007059">
    <property type="term" value="P:chromosome segregation"/>
    <property type="evidence" value="ECO:0007669"/>
    <property type="project" value="TreeGrafter"/>
</dbReference>
<dbReference type="Pfam" id="PF14370">
    <property type="entry name" value="Topo_C_assoc"/>
    <property type="match status" value="1"/>
</dbReference>
<evidence type="ECO:0000256" key="4">
    <source>
        <dbReference type="ARBA" id="ARBA00019632"/>
    </source>
</evidence>
<dbReference type="GO" id="GO:0005694">
    <property type="term" value="C:chromosome"/>
    <property type="evidence" value="ECO:0007669"/>
    <property type="project" value="InterPro"/>
</dbReference>
<feature type="compositionally biased region" description="Acidic residues" evidence="11">
    <location>
        <begin position="206"/>
        <end position="230"/>
    </location>
</feature>
<feature type="region of interest" description="Disordered" evidence="11">
    <location>
        <begin position="493"/>
        <end position="512"/>
    </location>
</feature>
<dbReference type="PROSITE" id="PS52038">
    <property type="entry name" value="TOPO_IB_2"/>
    <property type="match status" value="1"/>
</dbReference>
<comment type="catalytic activity">
    <reaction evidence="1 9">
        <text>ATP-independent breakage of single-stranded DNA, followed by passage and rejoining.</text>
        <dbReference type="EC" id="5.6.2.1"/>
    </reaction>
</comment>
<comment type="caution">
    <text evidence="13">The sequence shown here is derived from an EMBL/GenBank/DDBJ whole genome shotgun (WGS) entry which is preliminary data.</text>
</comment>
<dbReference type="InterPro" id="IPR011010">
    <property type="entry name" value="DNA_brk_join_enz"/>
</dbReference>
<dbReference type="Gene3D" id="3.90.15.10">
    <property type="entry name" value="Topoisomerase I, Chain A, domain 3"/>
    <property type="match status" value="2"/>
</dbReference>
<proteinExistence type="inferred from homology"/>
<dbReference type="SUPFAM" id="SSF56349">
    <property type="entry name" value="DNA breaking-rejoining enzymes"/>
    <property type="match status" value="2"/>
</dbReference>
<dbReference type="AlphaFoldDB" id="A0A9K3GIF2"/>
<evidence type="ECO:0000256" key="6">
    <source>
        <dbReference type="ARBA" id="ARBA00023125"/>
    </source>
</evidence>
<dbReference type="InterPro" id="IPR008336">
    <property type="entry name" value="TopoI_DNA-bd_euk"/>
</dbReference>
<dbReference type="OrthoDB" id="47179at2759"/>
<keyword evidence="7 9" id="KW-0413">Isomerase</keyword>
<dbReference type="InterPro" id="IPR025834">
    <property type="entry name" value="TopoI_C_dom"/>
</dbReference>
<accession>A0A9K3GIF2</accession>
<evidence type="ECO:0000313" key="14">
    <source>
        <dbReference type="Proteomes" id="UP000265618"/>
    </source>
</evidence>
<dbReference type="SUPFAM" id="SSF56741">
    <property type="entry name" value="Eukaryotic DNA topoisomerase I, N-terminal DNA-binding fragment"/>
    <property type="match status" value="1"/>
</dbReference>
<dbReference type="PRINTS" id="PR00416">
    <property type="entry name" value="EUTPISMRASEI"/>
</dbReference>
<dbReference type="InterPro" id="IPR036202">
    <property type="entry name" value="TopoI_DNA-bd_euk_N_sf"/>
</dbReference>
<dbReference type="Pfam" id="PF01028">
    <property type="entry name" value="Topoisom_I"/>
    <property type="match status" value="2"/>
</dbReference>
<keyword evidence="5 9" id="KW-0799">Topoisomerase</keyword>
<dbReference type="PANTHER" id="PTHR10290">
    <property type="entry name" value="DNA TOPOISOMERASE I"/>
    <property type="match status" value="1"/>
</dbReference>
<keyword evidence="6 9" id="KW-0238">DNA-binding</keyword>
<dbReference type="GO" id="GO:0003677">
    <property type="term" value="F:DNA binding"/>
    <property type="evidence" value="ECO:0007669"/>
    <property type="project" value="UniProtKB-UniRule"/>
</dbReference>
<dbReference type="SMART" id="SM00435">
    <property type="entry name" value="TOPEUc"/>
    <property type="match status" value="1"/>
</dbReference>
<name>A0A9K3GIF2_9EUKA</name>
<feature type="region of interest" description="Disordered" evidence="11">
    <location>
        <begin position="444"/>
        <end position="469"/>
    </location>
</feature>
<dbReference type="Pfam" id="PF02919">
    <property type="entry name" value="Topoisom_I_N"/>
    <property type="match status" value="1"/>
</dbReference>
<feature type="compositionally biased region" description="Basic and acidic residues" evidence="11">
    <location>
        <begin position="138"/>
        <end position="157"/>
    </location>
</feature>
<dbReference type="GO" id="GO:0003917">
    <property type="term" value="F:DNA topoisomerase type I (single strand cut, ATP-independent) activity"/>
    <property type="evidence" value="ECO:0007669"/>
    <property type="project" value="UniProtKB-UniRule"/>
</dbReference>
<evidence type="ECO:0000256" key="1">
    <source>
        <dbReference type="ARBA" id="ARBA00000213"/>
    </source>
</evidence>
<dbReference type="EC" id="5.6.2.1" evidence="3"/>
<evidence type="ECO:0000256" key="5">
    <source>
        <dbReference type="ARBA" id="ARBA00023029"/>
    </source>
</evidence>
<evidence type="ECO:0000256" key="9">
    <source>
        <dbReference type="PROSITE-ProRule" id="PRU01382"/>
    </source>
</evidence>
<feature type="domain" description="DNA topoisomerase I eukaryotic-type" evidence="12">
    <location>
        <begin position="1"/>
        <end position="592"/>
    </location>
</feature>
<evidence type="ECO:0000256" key="8">
    <source>
        <dbReference type="ARBA" id="ARBA00033297"/>
    </source>
</evidence>
<dbReference type="InterPro" id="IPR013030">
    <property type="entry name" value="DNA_topo_DNA_db_N_dom2"/>
</dbReference>
<dbReference type="PANTHER" id="PTHR10290:SF3">
    <property type="entry name" value="DNA TOPOISOMERASE 1"/>
    <property type="match status" value="1"/>
</dbReference>
<dbReference type="InterPro" id="IPR001631">
    <property type="entry name" value="TopoI"/>
</dbReference>
<keyword evidence="10" id="KW-0175">Coiled coil</keyword>
<gene>
    <name evidence="13" type="ORF">KIPB_006783</name>
</gene>
<feature type="compositionally biased region" description="Basic and acidic residues" evidence="11">
    <location>
        <begin position="184"/>
        <end position="196"/>
    </location>
</feature>
<dbReference type="InterPro" id="IPR051062">
    <property type="entry name" value="Topoisomerase_IB"/>
</dbReference>
<dbReference type="Proteomes" id="UP000265618">
    <property type="component" value="Unassembled WGS sequence"/>
</dbReference>